<gene>
    <name evidence="2" type="ORF">C3B61_09735</name>
</gene>
<dbReference type="EMBL" id="PPXD01000013">
    <property type="protein sequence ID" value="POH65830.1"/>
    <property type="molecule type" value="Genomic_DNA"/>
</dbReference>
<sequence length="191" mass="20524">MQRILDIRITKWYFKLLYVIGAGLVGIPAQGLPVALNAPALVSSLLSTAITLASVIVGARLFRGRGEPVAPRRPWWKMTARPLLSRVLGIISTLFLASILFLAITATLGVDESVQSLGSTPIRDTTINVVLTAVLAFLYLNSAIRLAKMPAPSENLSSNQSSNSNRYGRITELSITIGGRSPVLVRRNSAA</sequence>
<comment type="caution">
    <text evidence="2">The sequence shown here is derived from an EMBL/GenBank/DDBJ whole genome shotgun (WGS) entry which is preliminary data.</text>
</comment>
<feature type="transmembrane region" description="Helical" evidence="1">
    <location>
        <begin position="126"/>
        <end position="144"/>
    </location>
</feature>
<evidence type="ECO:0000313" key="3">
    <source>
        <dbReference type="Proteomes" id="UP000237340"/>
    </source>
</evidence>
<dbReference type="Proteomes" id="UP000237340">
    <property type="component" value="Unassembled WGS sequence"/>
</dbReference>
<feature type="transmembrane region" description="Helical" evidence="1">
    <location>
        <begin position="83"/>
        <end position="106"/>
    </location>
</feature>
<feature type="transmembrane region" description="Helical" evidence="1">
    <location>
        <begin position="12"/>
        <end position="29"/>
    </location>
</feature>
<keyword evidence="1" id="KW-0812">Transmembrane</keyword>
<proteinExistence type="predicted"/>
<keyword evidence="3" id="KW-1185">Reference proteome</keyword>
<name>A0A2S3ZFG2_9MICO</name>
<organism evidence="2 3">
    <name type="scientific">Cryobacterium zongtaii</name>
    <dbReference type="NCBI Taxonomy" id="1259217"/>
    <lineage>
        <taxon>Bacteria</taxon>
        <taxon>Bacillati</taxon>
        <taxon>Actinomycetota</taxon>
        <taxon>Actinomycetes</taxon>
        <taxon>Micrococcales</taxon>
        <taxon>Microbacteriaceae</taxon>
        <taxon>Cryobacterium</taxon>
    </lineage>
</organism>
<evidence type="ECO:0000313" key="2">
    <source>
        <dbReference type="EMBL" id="POH65830.1"/>
    </source>
</evidence>
<dbReference type="AlphaFoldDB" id="A0A2S3ZFG2"/>
<feature type="transmembrane region" description="Helical" evidence="1">
    <location>
        <begin position="41"/>
        <end position="62"/>
    </location>
</feature>
<protein>
    <submittedName>
        <fullName evidence="2">Uncharacterized protein</fullName>
    </submittedName>
</protein>
<reference evidence="2 3" key="1">
    <citation type="submission" date="2018-01" db="EMBL/GenBank/DDBJ databases">
        <title>Cryobacterium sp. nov., from glaciers in China.</title>
        <authorList>
            <person name="Liu Q."/>
            <person name="Xin Y.-H."/>
        </authorList>
    </citation>
    <scope>NUCLEOTIDE SEQUENCE [LARGE SCALE GENOMIC DNA]</scope>
    <source>
        <strain evidence="2 3">TMN-42</strain>
    </source>
</reference>
<keyword evidence="1" id="KW-0472">Membrane</keyword>
<accession>A0A2S3ZFG2</accession>
<evidence type="ECO:0000256" key="1">
    <source>
        <dbReference type="SAM" id="Phobius"/>
    </source>
</evidence>
<keyword evidence="1" id="KW-1133">Transmembrane helix</keyword>